<protein>
    <recommendedName>
        <fullName evidence="3">DNA ligase (NAD(+))</fullName>
        <ecNumber evidence="3">6.5.1.2</ecNumber>
    </recommendedName>
</protein>
<keyword evidence="7" id="KW-0227">DNA damage</keyword>
<dbReference type="Pfam" id="PF14520">
    <property type="entry name" value="HHH_5"/>
    <property type="match status" value="1"/>
</dbReference>
<gene>
    <name evidence="15" type="ORF">CBR_g23346</name>
</gene>
<dbReference type="Pfam" id="PF03120">
    <property type="entry name" value="OB_DNA_ligase"/>
    <property type="match status" value="1"/>
</dbReference>
<comment type="caution">
    <text evidence="15">The sequence shown here is derived from an EMBL/GenBank/DDBJ whole genome shotgun (WGS) entry which is preliminary data.</text>
</comment>
<dbReference type="SMART" id="SM00532">
    <property type="entry name" value="LIGANc"/>
    <property type="match status" value="1"/>
</dbReference>
<dbReference type="GO" id="GO:0006260">
    <property type="term" value="P:DNA replication"/>
    <property type="evidence" value="ECO:0007669"/>
    <property type="project" value="UniProtKB-KW"/>
</dbReference>
<dbReference type="EMBL" id="BFEA01000258">
    <property type="protein sequence ID" value="GBG77016.1"/>
    <property type="molecule type" value="Genomic_DNA"/>
</dbReference>
<feature type="compositionally biased region" description="Basic and acidic residues" evidence="13">
    <location>
        <begin position="284"/>
        <end position="304"/>
    </location>
</feature>
<feature type="region of interest" description="Disordered" evidence="13">
    <location>
        <begin position="382"/>
        <end position="455"/>
    </location>
</feature>
<evidence type="ECO:0000256" key="2">
    <source>
        <dbReference type="ARBA" id="ARBA00004067"/>
    </source>
</evidence>
<feature type="compositionally biased region" description="Polar residues" evidence="13">
    <location>
        <begin position="1227"/>
        <end position="1240"/>
    </location>
</feature>
<dbReference type="GO" id="GO:0046872">
    <property type="term" value="F:metal ion binding"/>
    <property type="evidence" value="ECO:0007669"/>
    <property type="project" value="UniProtKB-KW"/>
</dbReference>
<evidence type="ECO:0000313" key="15">
    <source>
        <dbReference type="EMBL" id="GBG77016.1"/>
    </source>
</evidence>
<feature type="region of interest" description="Disordered" evidence="13">
    <location>
        <begin position="1217"/>
        <end position="1255"/>
    </location>
</feature>
<dbReference type="SUPFAM" id="SSF52113">
    <property type="entry name" value="BRCT domain"/>
    <property type="match status" value="1"/>
</dbReference>
<dbReference type="InterPro" id="IPR004150">
    <property type="entry name" value="NAD_DNA_ligase_OB"/>
</dbReference>
<keyword evidence="9" id="KW-0460">Magnesium</keyword>
<evidence type="ECO:0000256" key="11">
    <source>
        <dbReference type="ARBA" id="ARBA00023204"/>
    </source>
</evidence>
<dbReference type="Pfam" id="PF00533">
    <property type="entry name" value="BRCT"/>
    <property type="match status" value="1"/>
</dbReference>
<comment type="function">
    <text evidence="2">DNA ligase that catalyzes the formation of phosphodiester linkages between 5'-phosphoryl and 3'-hydroxyl groups in double-stranded DNA using NAD as a coenzyme and as the energy source for the reaction. It is essential for DNA replication and repair of damaged DNA.</text>
</comment>
<keyword evidence="6" id="KW-0479">Metal-binding</keyword>
<evidence type="ECO:0000256" key="6">
    <source>
        <dbReference type="ARBA" id="ARBA00022723"/>
    </source>
</evidence>
<dbReference type="Gene3D" id="3.40.50.10190">
    <property type="entry name" value="BRCT domain"/>
    <property type="match status" value="1"/>
</dbReference>
<dbReference type="Pfam" id="PF01653">
    <property type="entry name" value="DNA_ligase_aden"/>
    <property type="match status" value="2"/>
</dbReference>
<reference evidence="15 16" key="1">
    <citation type="journal article" date="2018" name="Cell">
        <title>The Chara Genome: Secondary Complexity and Implications for Plant Terrestrialization.</title>
        <authorList>
            <person name="Nishiyama T."/>
            <person name="Sakayama H."/>
            <person name="Vries J.D."/>
            <person name="Buschmann H."/>
            <person name="Saint-Marcoux D."/>
            <person name="Ullrich K.K."/>
            <person name="Haas F.B."/>
            <person name="Vanderstraeten L."/>
            <person name="Becker D."/>
            <person name="Lang D."/>
            <person name="Vosolsobe S."/>
            <person name="Rombauts S."/>
            <person name="Wilhelmsson P.K.I."/>
            <person name="Janitza P."/>
            <person name="Kern R."/>
            <person name="Heyl A."/>
            <person name="Rumpler F."/>
            <person name="Villalobos L.I.A.C."/>
            <person name="Clay J.M."/>
            <person name="Skokan R."/>
            <person name="Toyoda A."/>
            <person name="Suzuki Y."/>
            <person name="Kagoshima H."/>
            <person name="Schijlen E."/>
            <person name="Tajeshwar N."/>
            <person name="Catarino B."/>
            <person name="Hetherington A.J."/>
            <person name="Saltykova A."/>
            <person name="Bonnot C."/>
            <person name="Breuninger H."/>
            <person name="Symeonidi A."/>
            <person name="Radhakrishnan G.V."/>
            <person name="Van Nieuwerburgh F."/>
            <person name="Deforce D."/>
            <person name="Chang C."/>
            <person name="Karol K.G."/>
            <person name="Hedrich R."/>
            <person name="Ulvskov P."/>
            <person name="Glockner G."/>
            <person name="Delwiche C.F."/>
            <person name="Petrasek J."/>
            <person name="Van de Peer Y."/>
            <person name="Friml J."/>
            <person name="Beilby M."/>
            <person name="Dolan L."/>
            <person name="Kohara Y."/>
            <person name="Sugano S."/>
            <person name="Fujiyama A."/>
            <person name="Delaux P.-M."/>
            <person name="Quint M."/>
            <person name="TheiBen G."/>
            <person name="Hagemann M."/>
            <person name="Harholt J."/>
            <person name="Dunand C."/>
            <person name="Zachgo S."/>
            <person name="Langdale J."/>
            <person name="Maumus F."/>
            <person name="Straeten D.V.D."/>
            <person name="Gould S.B."/>
            <person name="Rensing S.A."/>
        </authorList>
    </citation>
    <scope>NUCLEOTIDE SEQUENCE [LARGE SCALE GENOMIC DNA]</scope>
    <source>
        <strain evidence="15 16">S276</strain>
    </source>
</reference>
<dbReference type="InterPro" id="IPR041663">
    <property type="entry name" value="DisA/LigA_HHH"/>
</dbReference>
<evidence type="ECO:0000256" key="10">
    <source>
        <dbReference type="ARBA" id="ARBA00023027"/>
    </source>
</evidence>
<proteinExistence type="inferred from homology"/>
<dbReference type="GO" id="GO:0006281">
    <property type="term" value="P:DNA repair"/>
    <property type="evidence" value="ECO:0007669"/>
    <property type="project" value="UniProtKB-KW"/>
</dbReference>
<dbReference type="SMART" id="SM00292">
    <property type="entry name" value="BRCT"/>
    <property type="match status" value="1"/>
</dbReference>
<dbReference type="SMART" id="SM00278">
    <property type="entry name" value="HhH1"/>
    <property type="match status" value="2"/>
</dbReference>
<feature type="compositionally biased region" description="Basic and acidic residues" evidence="13">
    <location>
        <begin position="418"/>
        <end position="455"/>
    </location>
</feature>
<dbReference type="PROSITE" id="PS01055">
    <property type="entry name" value="DNA_LIGASE_N1"/>
    <property type="match status" value="1"/>
</dbReference>
<accession>A0A388L3Y5</accession>
<dbReference type="Gene3D" id="2.40.50.140">
    <property type="entry name" value="Nucleic acid-binding proteins"/>
    <property type="match status" value="1"/>
</dbReference>
<name>A0A388L3Y5_CHABU</name>
<feature type="region of interest" description="Disordered" evidence="13">
    <location>
        <begin position="765"/>
        <end position="786"/>
    </location>
</feature>
<dbReference type="InterPro" id="IPR012340">
    <property type="entry name" value="NA-bd_OB-fold"/>
</dbReference>
<sequence>MASRVVTSMAARLHSPASYIDRQANHIATLRQPPWPNLNEGQEGERRPPLRSMDRFFIRREKEERKPSLRLRLAMANAVRITLSSSSSSSSASWLCHHCYHHHSRNRDSSLSSAFSSSGRKTFFCRGCHSLSSSSSFSSSASSRHSRLLQIPAAAASGRIVSASALYSVGGGDDDFAVVCRCLISASVARVGLRSAGSRSRSRSRSRLPTAAVASGWARARWCCRLCDRAAAAAAAVAADRRCSCWRCAGPSSGFRPVFHFRKGGREFSSRSNNDRSAVPSFVSRDHGDGGRESEEKRCGEGEEWGDRVEVMASSGNRKEGEVAGKEGVDWKEGSIFAVVDRQQQLDRHVANDERSYVEHFAPPDEEELGGGNRGVVEGLARLTSVSSPSKDEKEEEEKEWGGRVTEGLLGNPTRGVRSTETEDEMTRRRRIESEREAEQREEQEEHSGEEIPLEEQLRRRLDKLRGLVAHHGYLYHTLDRPVLSDDAYDSLVKELRDLEAELKDQDSPRDELVRRSLTWTYIDDAYDSLVKELRDLEAELKDQDSPRDELVGAPPLQSLPKVKHTVPMLSLAAVHSETELRAWHKRLMERINSLKVAADFEVWKAGAQDEEAAACLKQVAWVVEPKIDGLAVNLSYRGGKLVQAATRGDGVTGEDVTRNARSIPSIPRVIFDETAMSSVVNPEGDEALPKEMDVRGEVYMCLDDFQELNALQILAGMPGFSNPRNAAAGSLRLQDAEASSQRRLKFMAYRAIIHVLHENGRLESDADVTRREESGSQGQGSGEPGCVFDTSAADIRFSSQWAALQLLKKLGFPVNDHNRLFADFDSAVQFAKEWREKRAELDYDIDGIVFKVDDADLQEALGTSRREPRWAVAWKFPATEALTTLKGIKLAVGRSGHVIPVADLEPVEVGGVVIAKATLHNCRFVEKLGLCIGDRVVLRRAGDVIPQVVSALPDLRSEHATAWKPPTQCPGCSGPLSLISEREPQTVCNNVHCPARQNRQLEHFAKMLFYGLGSKRVQKLLKEGLVVDCADFYSLSADTLAAVDGLGKKQASNLIQSIEKSKQISMGKLVAALGIPLVGKDAASLLEGEFHDIEDLAKASLEQLQRVPGIGSVRALSIRNWFSNPANADLLRRLIEAGVSRSGKPWRSQQQLAEADRSAGIGTGIGVRVRMGLADEEGELADSTISLSERGSAEHSGIFRLLDDQLRHSEVGEKWKRNLDQGENEVGSSGRTMPDGNTSEYDRGPLHRGVQSSKGTQDILRGMVVVVSGKFTSRKREEIKQLVATFGGKLRKSISTKTTMLVAGNDAGPTKLRKAKQLGISLVTEESFLKMLGLN</sequence>
<feature type="region of interest" description="Disordered" evidence="13">
    <location>
        <begin position="266"/>
        <end position="304"/>
    </location>
</feature>
<evidence type="ECO:0000256" key="3">
    <source>
        <dbReference type="ARBA" id="ARBA00012722"/>
    </source>
</evidence>
<evidence type="ECO:0000256" key="5">
    <source>
        <dbReference type="ARBA" id="ARBA00022705"/>
    </source>
</evidence>
<evidence type="ECO:0000256" key="1">
    <source>
        <dbReference type="ARBA" id="ARBA00001946"/>
    </source>
</evidence>
<organism evidence="15 16">
    <name type="scientific">Chara braunii</name>
    <name type="common">Braun's stonewort</name>
    <dbReference type="NCBI Taxonomy" id="69332"/>
    <lineage>
        <taxon>Eukaryota</taxon>
        <taxon>Viridiplantae</taxon>
        <taxon>Streptophyta</taxon>
        <taxon>Charophyceae</taxon>
        <taxon>Charales</taxon>
        <taxon>Characeae</taxon>
        <taxon>Chara</taxon>
    </lineage>
</organism>
<dbReference type="SUPFAM" id="SSF56091">
    <property type="entry name" value="DNA ligase/mRNA capping enzyme, catalytic domain"/>
    <property type="match status" value="2"/>
</dbReference>
<dbReference type="GO" id="GO:0003911">
    <property type="term" value="F:DNA ligase (NAD+) activity"/>
    <property type="evidence" value="ECO:0007669"/>
    <property type="project" value="UniProtKB-EC"/>
</dbReference>
<dbReference type="InterPro" id="IPR013839">
    <property type="entry name" value="DNAligase_adenylation"/>
</dbReference>
<dbReference type="SUPFAM" id="SSF47781">
    <property type="entry name" value="RuvA domain 2-like"/>
    <property type="match status" value="1"/>
</dbReference>
<comment type="catalytic activity">
    <reaction evidence="12">
        <text>NAD(+) + (deoxyribonucleotide)n-3'-hydroxyl + 5'-phospho-(deoxyribonucleotide)m = (deoxyribonucleotide)n+m + AMP + beta-nicotinamide D-nucleotide.</text>
        <dbReference type="EC" id="6.5.1.2"/>
    </reaction>
</comment>
<dbReference type="Proteomes" id="UP000265515">
    <property type="component" value="Unassembled WGS sequence"/>
</dbReference>
<evidence type="ECO:0000256" key="7">
    <source>
        <dbReference type="ARBA" id="ARBA00022763"/>
    </source>
</evidence>
<dbReference type="SUPFAM" id="SSF50249">
    <property type="entry name" value="Nucleic acid-binding proteins"/>
    <property type="match status" value="1"/>
</dbReference>
<dbReference type="CDD" id="cd17748">
    <property type="entry name" value="BRCT_DNA_ligase_like"/>
    <property type="match status" value="1"/>
</dbReference>
<dbReference type="PROSITE" id="PS50172">
    <property type="entry name" value="BRCT"/>
    <property type="match status" value="1"/>
</dbReference>
<evidence type="ECO:0000313" key="16">
    <source>
        <dbReference type="Proteomes" id="UP000265515"/>
    </source>
</evidence>
<dbReference type="GO" id="GO:0003677">
    <property type="term" value="F:DNA binding"/>
    <property type="evidence" value="ECO:0007669"/>
    <property type="project" value="InterPro"/>
</dbReference>
<dbReference type="InterPro" id="IPR013840">
    <property type="entry name" value="DNAligase_N"/>
</dbReference>
<dbReference type="NCBIfam" id="NF005932">
    <property type="entry name" value="PRK07956.1"/>
    <property type="match status" value="1"/>
</dbReference>
<dbReference type="OrthoDB" id="446168at2759"/>
<evidence type="ECO:0000259" key="14">
    <source>
        <dbReference type="PROSITE" id="PS50172"/>
    </source>
</evidence>
<dbReference type="EC" id="6.5.1.2" evidence="3"/>
<dbReference type="InterPro" id="IPR010994">
    <property type="entry name" value="RuvA_2-like"/>
</dbReference>
<evidence type="ECO:0000256" key="13">
    <source>
        <dbReference type="SAM" id="MobiDB-lite"/>
    </source>
</evidence>
<keyword evidence="5" id="KW-0235">DNA replication</keyword>
<dbReference type="CDD" id="cd00114">
    <property type="entry name" value="LIGANc"/>
    <property type="match status" value="1"/>
</dbReference>
<feature type="compositionally biased region" description="Basic and acidic residues" evidence="13">
    <location>
        <begin position="765"/>
        <end position="775"/>
    </location>
</feature>
<comment type="cofactor">
    <cofactor evidence="1">
        <name>Mg(2+)</name>
        <dbReference type="ChEBI" id="CHEBI:18420"/>
    </cofactor>
</comment>
<dbReference type="Pfam" id="PF12826">
    <property type="entry name" value="HHH_2"/>
    <property type="match status" value="1"/>
</dbReference>
<dbReference type="Gene3D" id="3.30.470.30">
    <property type="entry name" value="DNA ligase/mRNA capping enzyme"/>
    <property type="match status" value="1"/>
</dbReference>
<feature type="domain" description="BRCT" evidence="14">
    <location>
        <begin position="1256"/>
        <end position="1336"/>
    </location>
</feature>
<keyword evidence="8" id="KW-0862">Zinc</keyword>
<dbReference type="Gene3D" id="1.10.150.20">
    <property type="entry name" value="5' to 3' exonuclease, C-terminal subdomain"/>
    <property type="match status" value="2"/>
</dbReference>
<dbReference type="Gramene" id="GBG77016">
    <property type="protein sequence ID" value="GBG77016"/>
    <property type="gene ID" value="CBR_g23346"/>
</dbReference>
<keyword evidence="10" id="KW-0520">NAD</keyword>
<keyword evidence="16" id="KW-1185">Reference proteome</keyword>
<dbReference type="STRING" id="69332.A0A388L3Y5"/>
<keyword evidence="4" id="KW-0436">Ligase</keyword>
<dbReference type="Gene3D" id="1.10.287.610">
    <property type="entry name" value="Helix hairpin bin"/>
    <property type="match status" value="1"/>
</dbReference>
<dbReference type="InterPro" id="IPR003583">
    <property type="entry name" value="Hlx-hairpin-Hlx_DNA-bd_motif"/>
</dbReference>
<dbReference type="InterPro" id="IPR001679">
    <property type="entry name" value="DNA_ligase"/>
</dbReference>
<dbReference type="InterPro" id="IPR001357">
    <property type="entry name" value="BRCT_dom"/>
</dbReference>
<evidence type="ECO:0000256" key="9">
    <source>
        <dbReference type="ARBA" id="ARBA00022842"/>
    </source>
</evidence>
<dbReference type="InterPro" id="IPR036420">
    <property type="entry name" value="BRCT_dom_sf"/>
</dbReference>
<keyword evidence="11" id="KW-0234">DNA repair</keyword>
<dbReference type="InterPro" id="IPR018239">
    <property type="entry name" value="DNA_ligase_AS"/>
</dbReference>
<dbReference type="HAMAP" id="MF_01588">
    <property type="entry name" value="DNA_ligase_A"/>
    <property type="match status" value="1"/>
</dbReference>
<evidence type="ECO:0000256" key="8">
    <source>
        <dbReference type="ARBA" id="ARBA00022833"/>
    </source>
</evidence>
<evidence type="ECO:0000256" key="4">
    <source>
        <dbReference type="ARBA" id="ARBA00022598"/>
    </source>
</evidence>
<evidence type="ECO:0000256" key="12">
    <source>
        <dbReference type="ARBA" id="ARBA00034005"/>
    </source>
</evidence>